<proteinExistence type="inferred from homology"/>
<evidence type="ECO:0000313" key="5">
    <source>
        <dbReference type="EMBL" id="MCQ8184177.1"/>
    </source>
</evidence>
<evidence type="ECO:0000259" key="4">
    <source>
        <dbReference type="Pfam" id="PF25917"/>
    </source>
</evidence>
<evidence type="ECO:0000256" key="2">
    <source>
        <dbReference type="SAM" id="Coils"/>
    </source>
</evidence>
<dbReference type="InterPro" id="IPR006143">
    <property type="entry name" value="RND_pump_MFP"/>
</dbReference>
<dbReference type="NCBIfam" id="TIGR01730">
    <property type="entry name" value="RND_mfp"/>
    <property type="match status" value="1"/>
</dbReference>
<dbReference type="GO" id="GO:1990281">
    <property type="term" value="C:efflux pump complex"/>
    <property type="evidence" value="ECO:0007669"/>
    <property type="project" value="TreeGrafter"/>
</dbReference>
<evidence type="ECO:0000313" key="6">
    <source>
        <dbReference type="Proteomes" id="UP001142610"/>
    </source>
</evidence>
<sequence length="423" mass="44741">MIRKFIVLLGALGLGVFFVALIAIGGSMRPEPERVEAEPVAPIAFVQDVNYKPTTVEVRTQGEVQPRRQIQLSAQIAGRVSNVFPSYADGGTFKKGDVLLEIEDADYRLAVTRAQATVAQAEQRLAVEEAEGVLAARDYEELSGRDASSDPSLLALRKPQLTAAKADLASAKANLADAQLALARTKVRAPFDGRIRTVTADVGQYVSPGFNLGEIFATDVAEIRLPLTDEDLGKLQLPFAFQAEAGEGPAVVLTATVAGQPRTWRGHVRRIDAAIDSSTRQIAAIAEVQDPYGEGADDGFPLAFGLFVDAVVTGPEIGNATLIPLLSLRRDGQVYVVDEMDELQLKRPEIVAQIGGGLLATGGLDEGDLLVTSPVNSAVGSRVRPLYEGGESASRRPPEADEGDADESAATALSGEADTGTNL</sequence>
<reference evidence="5" key="1">
    <citation type="submission" date="2022-07" db="EMBL/GenBank/DDBJ databases">
        <title>Parvularcula maris sp. nov., an algicidal bacterium isolated from seawater.</title>
        <authorList>
            <person name="Li F."/>
        </authorList>
    </citation>
    <scope>NUCLEOTIDE SEQUENCE</scope>
    <source>
        <strain evidence="5">BGMRC 0090</strain>
    </source>
</reference>
<dbReference type="EMBL" id="JANIBC010000001">
    <property type="protein sequence ID" value="MCQ8184177.1"/>
    <property type="molecule type" value="Genomic_DNA"/>
</dbReference>
<feature type="coiled-coil region" evidence="2">
    <location>
        <begin position="161"/>
        <end position="188"/>
    </location>
</feature>
<dbReference type="GO" id="GO:0015562">
    <property type="term" value="F:efflux transmembrane transporter activity"/>
    <property type="evidence" value="ECO:0007669"/>
    <property type="project" value="TreeGrafter"/>
</dbReference>
<feature type="region of interest" description="Disordered" evidence="3">
    <location>
        <begin position="382"/>
        <end position="423"/>
    </location>
</feature>
<dbReference type="PANTHER" id="PTHR30469:SF12">
    <property type="entry name" value="MULTIDRUG RESISTANCE PROTEIN MDTA"/>
    <property type="match status" value="1"/>
</dbReference>
<dbReference type="Gene3D" id="2.40.30.170">
    <property type="match status" value="1"/>
</dbReference>
<keyword evidence="6" id="KW-1185">Reference proteome</keyword>
<name>A0A9X2L8K4_9PROT</name>
<dbReference type="Pfam" id="PF25917">
    <property type="entry name" value="BSH_RND"/>
    <property type="match status" value="1"/>
</dbReference>
<dbReference type="Gene3D" id="1.10.287.470">
    <property type="entry name" value="Helix hairpin bin"/>
    <property type="match status" value="1"/>
</dbReference>
<gene>
    <name evidence="5" type="ORF">NOG11_02145</name>
</gene>
<accession>A0A9X2L8K4</accession>
<feature type="domain" description="Multidrug resistance protein MdtA-like barrel-sandwich hybrid" evidence="4">
    <location>
        <begin position="68"/>
        <end position="209"/>
    </location>
</feature>
<keyword evidence="2" id="KW-0175">Coiled coil</keyword>
<dbReference type="Proteomes" id="UP001142610">
    <property type="component" value="Unassembled WGS sequence"/>
</dbReference>
<organism evidence="5 6">
    <name type="scientific">Parvularcula maris</name>
    <dbReference type="NCBI Taxonomy" id="2965077"/>
    <lineage>
        <taxon>Bacteria</taxon>
        <taxon>Pseudomonadati</taxon>
        <taxon>Pseudomonadota</taxon>
        <taxon>Alphaproteobacteria</taxon>
        <taxon>Parvularculales</taxon>
        <taxon>Parvularculaceae</taxon>
        <taxon>Parvularcula</taxon>
    </lineage>
</organism>
<protein>
    <submittedName>
        <fullName evidence="5">Efflux RND transporter periplasmic adaptor subunit</fullName>
    </submittedName>
</protein>
<dbReference type="AlphaFoldDB" id="A0A9X2L8K4"/>
<dbReference type="SUPFAM" id="SSF111369">
    <property type="entry name" value="HlyD-like secretion proteins"/>
    <property type="match status" value="1"/>
</dbReference>
<dbReference type="Gene3D" id="2.40.50.100">
    <property type="match status" value="1"/>
</dbReference>
<evidence type="ECO:0000256" key="3">
    <source>
        <dbReference type="SAM" id="MobiDB-lite"/>
    </source>
</evidence>
<comment type="caution">
    <text evidence="5">The sequence shown here is derived from an EMBL/GenBank/DDBJ whole genome shotgun (WGS) entry which is preliminary data.</text>
</comment>
<dbReference type="PANTHER" id="PTHR30469">
    <property type="entry name" value="MULTIDRUG RESISTANCE PROTEIN MDTA"/>
    <property type="match status" value="1"/>
</dbReference>
<evidence type="ECO:0000256" key="1">
    <source>
        <dbReference type="ARBA" id="ARBA00009477"/>
    </source>
</evidence>
<dbReference type="RefSeq" id="WP_256617982.1">
    <property type="nucleotide sequence ID" value="NZ_JANIBC010000001.1"/>
</dbReference>
<dbReference type="InterPro" id="IPR058625">
    <property type="entry name" value="MdtA-like_BSH"/>
</dbReference>
<comment type="similarity">
    <text evidence="1">Belongs to the membrane fusion protein (MFP) (TC 8.A.1) family.</text>
</comment>